<keyword evidence="2" id="KW-1185">Reference proteome</keyword>
<comment type="caution">
    <text evidence="1">The sequence shown here is derived from an EMBL/GenBank/DDBJ whole genome shotgun (WGS) entry which is preliminary data.</text>
</comment>
<sequence>MIPAWKLRREIGRLRQHFWALSGLAYEPILKLRHDRWRRALPQPEDGGVPLGPKVAVFLLYQPRGIARSVLITLRHLVDNGYTPLIISNAPLSAVDRDTLHPLVWRMIERPNFGYDFGGYRDGILLLDQWGVRPERLLVLNDSIWLPLAPGSTLITRMETASGDVIGTILHPDKERRRVVKSVRRGFVESYLYAIDGAAMQSPVFKSYWQRYRVSSNKFNAVRLGERGFSKAMRKGGLRVVGLFSADTLVEALDRADDDTLSLTLKYGVYTEDDLAAQGAALRARTPDETWRREVLAHVRRTTTRRRFNASFPYPSLSLLGMDFMKRSTGPTGAGAQSLHVQMRMRYLDAVAAGDLPPPYKDVLDEIRASIPGNGA</sequence>
<evidence type="ECO:0000313" key="1">
    <source>
        <dbReference type="EMBL" id="PQV56983.1"/>
    </source>
</evidence>
<dbReference type="Proteomes" id="UP000238338">
    <property type="component" value="Unassembled WGS sequence"/>
</dbReference>
<dbReference type="Pfam" id="PF05045">
    <property type="entry name" value="RgpF"/>
    <property type="match status" value="1"/>
</dbReference>
<protein>
    <submittedName>
        <fullName evidence="1">Rhamnan synthesis protein F</fullName>
    </submittedName>
</protein>
<accession>A0A2S8S881</accession>
<organism evidence="1 2">
    <name type="scientific">Albidovulum denitrificans</name>
    <dbReference type="NCBI Taxonomy" id="404881"/>
    <lineage>
        <taxon>Bacteria</taxon>
        <taxon>Pseudomonadati</taxon>
        <taxon>Pseudomonadota</taxon>
        <taxon>Alphaproteobacteria</taxon>
        <taxon>Rhodobacterales</taxon>
        <taxon>Paracoccaceae</taxon>
        <taxon>Albidovulum</taxon>
    </lineage>
</organism>
<dbReference type="AlphaFoldDB" id="A0A2S8S881"/>
<reference evidence="1 2" key="1">
    <citation type="submission" date="2018-02" db="EMBL/GenBank/DDBJ databases">
        <title>Genomic Encyclopedia of Archaeal and Bacterial Type Strains, Phase II (KMG-II): from individual species to whole genera.</title>
        <authorList>
            <person name="Goeker M."/>
        </authorList>
    </citation>
    <scope>NUCLEOTIDE SEQUENCE [LARGE SCALE GENOMIC DNA]</scope>
    <source>
        <strain evidence="1 2">DSM 18921</strain>
    </source>
</reference>
<name>A0A2S8S881_9RHOB</name>
<gene>
    <name evidence="1" type="ORF">LX70_01838</name>
</gene>
<dbReference type="EMBL" id="PVEP01000003">
    <property type="protein sequence ID" value="PQV56983.1"/>
    <property type="molecule type" value="Genomic_DNA"/>
</dbReference>
<evidence type="ECO:0000313" key="2">
    <source>
        <dbReference type="Proteomes" id="UP000238338"/>
    </source>
</evidence>
<proteinExistence type="predicted"/>
<dbReference type="RefSeq" id="WP_170076163.1">
    <property type="nucleotide sequence ID" value="NZ_PVEP01000003.1"/>
</dbReference>
<dbReference type="InterPro" id="IPR007739">
    <property type="entry name" value="RgpF"/>
</dbReference>